<dbReference type="PANTHER" id="PTHR33545:SF5">
    <property type="entry name" value="UPF0750 MEMBRANE PROTEIN YITT"/>
    <property type="match status" value="1"/>
</dbReference>
<accession>A0ABS5JYJ0</accession>
<dbReference type="RefSeq" id="WP_212217231.1">
    <property type="nucleotide sequence ID" value="NZ_JAGUCO010000017.1"/>
</dbReference>
<keyword evidence="10" id="KW-1185">Reference proteome</keyword>
<evidence type="ECO:0000313" key="10">
    <source>
        <dbReference type="Proteomes" id="UP000708576"/>
    </source>
</evidence>
<evidence type="ECO:0000256" key="4">
    <source>
        <dbReference type="ARBA" id="ARBA00022989"/>
    </source>
</evidence>
<feature type="region of interest" description="Disordered" evidence="6">
    <location>
        <begin position="287"/>
        <end position="308"/>
    </location>
</feature>
<feature type="transmembrane region" description="Helical" evidence="7">
    <location>
        <begin position="47"/>
        <end position="71"/>
    </location>
</feature>
<feature type="transmembrane region" description="Helical" evidence="7">
    <location>
        <begin position="12"/>
        <end position="32"/>
    </location>
</feature>
<evidence type="ECO:0000256" key="2">
    <source>
        <dbReference type="ARBA" id="ARBA00022475"/>
    </source>
</evidence>
<keyword evidence="3 7" id="KW-0812">Transmembrane</keyword>
<feature type="domain" description="DUF2179" evidence="8">
    <location>
        <begin position="224"/>
        <end position="278"/>
    </location>
</feature>
<dbReference type="Proteomes" id="UP000708576">
    <property type="component" value="Unassembled WGS sequence"/>
</dbReference>
<comment type="caution">
    <text evidence="9">The sequence shown here is derived from an EMBL/GenBank/DDBJ whole genome shotgun (WGS) entry which is preliminary data.</text>
</comment>
<feature type="transmembrane region" description="Helical" evidence="7">
    <location>
        <begin position="83"/>
        <end position="101"/>
    </location>
</feature>
<dbReference type="InterPro" id="IPR019264">
    <property type="entry name" value="DUF2179"/>
</dbReference>
<evidence type="ECO:0000256" key="6">
    <source>
        <dbReference type="SAM" id="MobiDB-lite"/>
    </source>
</evidence>
<dbReference type="Gene3D" id="3.30.70.120">
    <property type="match status" value="1"/>
</dbReference>
<dbReference type="EMBL" id="JAGUCO010000017">
    <property type="protein sequence ID" value="MBS2099989.1"/>
    <property type="molecule type" value="Genomic_DNA"/>
</dbReference>
<name>A0ABS5JYJ0_9BACT</name>
<evidence type="ECO:0000313" key="9">
    <source>
        <dbReference type="EMBL" id="MBS2099989.1"/>
    </source>
</evidence>
<dbReference type="InterPro" id="IPR051461">
    <property type="entry name" value="UPF0750_membrane"/>
</dbReference>
<evidence type="ECO:0000256" key="5">
    <source>
        <dbReference type="ARBA" id="ARBA00023136"/>
    </source>
</evidence>
<evidence type="ECO:0000256" key="7">
    <source>
        <dbReference type="SAM" id="Phobius"/>
    </source>
</evidence>
<sequence length="308" mass="33468">MNKAAFFSELKSYLIITAGLMISSIGWTGFIIPSNIVGGGIMGLSSLIYFLTDLPVGPTNLVLNSILILIAMKVLGKGFGIKTIYSLIMLSVFLTIFQYLIPEPIVKEKFMAAIIGGGLIGFSIGILFVQGGSTGGTEIIAMLINRKRNISPGRVMIACDLVVISSSYIIFHSLETMVYGFVVIGLMSYVADWVLTGARQSVQITIISSKPDEVAKMIASQINRGLSFVKGHGFYSKKDRDFIVMVVRKSESHMIFQTIKEIDPEAFVTVANVMAVYGKGFDSYKPPISGNKKKKTAISDQSSVKQTS</sequence>
<evidence type="ECO:0000259" key="8">
    <source>
        <dbReference type="Pfam" id="PF10035"/>
    </source>
</evidence>
<evidence type="ECO:0000256" key="3">
    <source>
        <dbReference type="ARBA" id="ARBA00022692"/>
    </source>
</evidence>
<gene>
    <name evidence="9" type="ORF">KEM10_17010</name>
</gene>
<dbReference type="PIRSF" id="PIRSF006483">
    <property type="entry name" value="Membrane_protein_YitT"/>
    <property type="match status" value="1"/>
</dbReference>
<dbReference type="PANTHER" id="PTHR33545">
    <property type="entry name" value="UPF0750 MEMBRANE PROTEIN YITT-RELATED"/>
    <property type="match status" value="1"/>
</dbReference>
<keyword evidence="5 7" id="KW-0472">Membrane</keyword>
<dbReference type="InterPro" id="IPR015867">
    <property type="entry name" value="N-reg_PII/ATP_PRibTrfase_C"/>
</dbReference>
<evidence type="ECO:0000256" key="1">
    <source>
        <dbReference type="ARBA" id="ARBA00004651"/>
    </source>
</evidence>
<feature type="transmembrane region" description="Helical" evidence="7">
    <location>
        <begin position="177"/>
        <end position="195"/>
    </location>
</feature>
<feature type="compositionally biased region" description="Polar residues" evidence="6">
    <location>
        <begin position="298"/>
        <end position="308"/>
    </location>
</feature>
<dbReference type="Pfam" id="PF10035">
    <property type="entry name" value="DUF2179"/>
    <property type="match status" value="1"/>
</dbReference>
<comment type="subcellular location">
    <subcellularLocation>
        <location evidence="1">Cell membrane</location>
        <topology evidence="1">Multi-pass membrane protein</topology>
    </subcellularLocation>
</comment>
<feature type="transmembrane region" description="Helical" evidence="7">
    <location>
        <begin position="153"/>
        <end position="171"/>
    </location>
</feature>
<organism evidence="9 10">
    <name type="scientific">Carboxylicivirga linearis</name>
    <dbReference type="NCBI Taxonomy" id="1628157"/>
    <lineage>
        <taxon>Bacteria</taxon>
        <taxon>Pseudomonadati</taxon>
        <taxon>Bacteroidota</taxon>
        <taxon>Bacteroidia</taxon>
        <taxon>Marinilabiliales</taxon>
        <taxon>Marinilabiliaceae</taxon>
        <taxon>Carboxylicivirga</taxon>
    </lineage>
</organism>
<keyword evidence="2" id="KW-1003">Cell membrane</keyword>
<dbReference type="InterPro" id="IPR003740">
    <property type="entry name" value="YitT"/>
</dbReference>
<reference evidence="9 10" key="1">
    <citation type="journal article" date="2015" name="Int. J. Syst. Evol. Microbiol.">
        <title>Carboxylicivirga linearis sp. nov., isolated from a sea cucumber culture pond.</title>
        <authorList>
            <person name="Wang F.Q."/>
            <person name="Zhou Y.X."/>
            <person name="Lin X.Z."/>
            <person name="Chen G.J."/>
            <person name="Du Z.J."/>
        </authorList>
    </citation>
    <scope>NUCLEOTIDE SEQUENCE [LARGE SCALE GENOMIC DNA]</scope>
    <source>
        <strain evidence="9 10">FB218</strain>
    </source>
</reference>
<protein>
    <submittedName>
        <fullName evidence="9">YitT family protein</fullName>
    </submittedName>
</protein>
<keyword evidence="4 7" id="KW-1133">Transmembrane helix</keyword>
<dbReference type="Pfam" id="PF02588">
    <property type="entry name" value="YitT_membrane"/>
    <property type="match status" value="1"/>
</dbReference>
<feature type="transmembrane region" description="Helical" evidence="7">
    <location>
        <begin position="113"/>
        <end position="132"/>
    </location>
</feature>
<proteinExistence type="predicted"/>
<dbReference type="CDD" id="cd16380">
    <property type="entry name" value="YitT_C"/>
    <property type="match status" value="1"/>
</dbReference>